<evidence type="ECO:0000313" key="9">
    <source>
        <dbReference type="Proteomes" id="UP000253940"/>
    </source>
</evidence>
<dbReference type="GO" id="GO:0008198">
    <property type="term" value="F:ferrous iron binding"/>
    <property type="evidence" value="ECO:0007669"/>
    <property type="project" value="TreeGrafter"/>
</dbReference>
<dbReference type="PANTHER" id="PTHR12907:SF26">
    <property type="entry name" value="HIF PROLYL HYDROXYLASE, ISOFORM C"/>
    <property type="match status" value="1"/>
</dbReference>
<organism evidence="8 9">
    <name type="scientific">Aquirhabdus parva</name>
    <dbReference type="NCBI Taxonomy" id="2283318"/>
    <lineage>
        <taxon>Bacteria</taxon>
        <taxon>Pseudomonadati</taxon>
        <taxon>Pseudomonadota</taxon>
        <taxon>Gammaproteobacteria</taxon>
        <taxon>Moraxellales</taxon>
        <taxon>Moraxellaceae</taxon>
        <taxon>Aquirhabdus</taxon>
    </lineage>
</organism>
<gene>
    <name evidence="8" type="ORF">HYN46_09505</name>
</gene>
<dbReference type="InterPro" id="IPR051559">
    <property type="entry name" value="HIF_prolyl_hydroxylases"/>
</dbReference>
<dbReference type="RefSeq" id="WP_114899162.1">
    <property type="nucleotide sequence ID" value="NZ_CP031222.1"/>
</dbReference>
<dbReference type="Pfam" id="PF13640">
    <property type="entry name" value="2OG-FeII_Oxy_3"/>
    <property type="match status" value="1"/>
</dbReference>
<keyword evidence="6" id="KW-0408">Iron</keyword>
<protein>
    <submittedName>
        <fullName evidence="8">2OG-Fe(II) oxygenase</fullName>
    </submittedName>
</protein>
<dbReference type="EMBL" id="CP031222">
    <property type="protein sequence ID" value="AXI03052.1"/>
    <property type="molecule type" value="Genomic_DNA"/>
</dbReference>
<evidence type="ECO:0000313" key="8">
    <source>
        <dbReference type="EMBL" id="AXI03052.1"/>
    </source>
</evidence>
<dbReference type="InterPro" id="IPR006620">
    <property type="entry name" value="Pro_4_hyd_alph"/>
</dbReference>
<evidence type="ECO:0000256" key="5">
    <source>
        <dbReference type="ARBA" id="ARBA00023002"/>
    </source>
</evidence>
<keyword evidence="5" id="KW-0560">Oxidoreductase</keyword>
<evidence type="ECO:0000256" key="1">
    <source>
        <dbReference type="ARBA" id="ARBA00001961"/>
    </source>
</evidence>
<dbReference type="InterPro" id="IPR044862">
    <property type="entry name" value="Pro_4_hyd_alph_FE2OG_OXY"/>
</dbReference>
<keyword evidence="9" id="KW-1185">Reference proteome</keyword>
<evidence type="ECO:0000259" key="7">
    <source>
        <dbReference type="PROSITE" id="PS51471"/>
    </source>
</evidence>
<dbReference type="Gene3D" id="2.60.120.620">
    <property type="entry name" value="q2cbj1_9rhob like domain"/>
    <property type="match status" value="1"/>
</dbReference>
<evidence type="ECO:0000256" key="3">
    <source>
        <dbReference type="ARBA" id="ARBA00022896"/>
    </source>
</evidence>
<dbReference type="PROSITE" id="PS51471">
    <property type="entry name" value="FE2OG_OXY"/>
    <property type="match status" value="1"/>
</dbReference>
<proteinExistence type="predicted"/>
<dbReference type="OrthoDB" id="9783171at2"/>
<evidence type="ECO:0000256" key="6">
    <source>
        <dbReference type="ARBA" id="ARBA00023004"/>
    </source>
</evidence>
<dbReference type="AlphaFoldDB" id="A0A345P6Z3"/>
<dbReference type="SMART" id="SM00702">
    <property type="entry name" value="P4Hc"/>
    <property type="match status" value="1"/>
</dbReference>
<keyword evidence="2" id="KW-0479">Metal-binding</keyword>
<keyword evidence="3" id="KW-0847">Vitamin C</keyword>
<evidence type="ECO:0000256" key="2">
    <source>
        <dbReference type="ARBA" id="ARBA00022723"/>
    </source>
</evidence>
<accession>A0A345P6Z3</accession>
<sequence length="212" mass="24037">MNWMMHWQQYFEDSQYLEALVEQGFVVLDHALPESLYMALVLESREDEHYQAAKISTGGRLETVRSDSTRWIESDPTVNRQAGAEYLEALEALSLVLNRALYLGIRSVEAHYACYQVGQFYAQHRDNASGSDVRAISTVLYLNHGINQVDSNNWRAEWGGALRLVDASDAVQDILPIGNRLVVFQSDLPHEVLPATVVRRSIAGWLRRDTTV</sequence>
<dbReference type="Proteomes" id="UP000253940">
    <property type="component" value="Chromosome"/>
</dbReference>
<feature type="domain" description="Fe2OG dioxygenase" evidence="7">
    <location>
        <begin position="106"/>
        <end position="208"/>
    </location>
</feature>
<dbReference type="InterPro" id="IPR005123">
    <property type="entry name" value="Oxoglu/Fe-dep_dioxygenase_dom"/>
</dbReference>
<evidence type="ECO:0000256" key="4">
    <source>
        <dbReference type="ARBA" id="ARBA00022964"/>
    </source>
</evidence>
<dbReference type="PANTHER" id="PTHR12907">
    <property type="entry name" value="EGL NINE HOMOLOG-RELATED"/>
    <property type="match status" value="1"/>
</dbReference>
<name>A0A345P6Z3_9GAMM</name>
<keyword evidence="4" id="KW-0223">Dioxygenase</keyword>
<dbReference type="GO" id="GO:0031543">
    <property type="term" value="F:peptidyl-proline dioxygenase activity"/>
    <property type="evidence" value="ECO:0007669"/>
    <property type="project" value="TreeGrafter"/>
</dbReference>
<dbReference type="GO" id="GO:0031418">
    <property type="term" value="F:L-ascorbic acid binding"/>
    <property type="evidence" value="ECO:0007669"/>
    <property type="project" value="UniProtKB-KW"/>
</dbReference>
<comment type="cofactor">
    <cofactor evidence="1">
        <name>L-ascorbate</name>
        <dbReference type="ChEBI" id="CHEBI:38290"/>
    </cofactor>
</comment>
<dbReference type="GO" id="GO:0071456">
    <property type="term" value="P:cellular response to hypoxia"/>
    <property type="evidence" value="ECO:0007669"/>
    <property type="project" value="TreeGrafter"/>
</dbReference>
<reference evidence="8 9" key="1">
    <citation type="submission" date="2018-07" db="EMBL/GenBank/DDBJ databases">
        <title>Genome sequencing of Moraxellaceae gen. HYN0046.</title>
        <authorList>
            <person name="Kim M."/>
            <person name="Yi H."/>
        </authorList>
    </citation>
    <scope>NUCLEOTIDE SEQUENCE [LARGE SCALE GENOMIC DNA]</scope>
    <source>
        <strain evidence="8 9">HYN0046</strain>
    </source>
</reference>
<dbReference type="KEGG" id="mbah:HYN46_09505"/>